<dbReference type="Pfam" id="PF14309">
    <property type="entry name" value="DUF4378"/>
    <property type="match status" value="1"/>
</dbReference>
<dbReference type="Pfam" id="PF12552">
    <property type="entry name" value="DUF3741"/>
    <property type="match status" value="1"/>
</dbReference>
<feature type="domain" description="DUF3741" evidence="2">
    <location>
        <begin position="196"/>
        <end position="223"/>
    </location>
</feature>
<gene>
    <name evidence="4" type="ORF">F2Q69_00040811</name>
</gene>
<evidence type="ECO:0000256" key="1">
    <source>
        <dbReference type="SAM" id="MobiDB-lite"/>
    </source>
</evidence>
<feature type="compositionally biased region" description="Basic and acidic residues" evidence="1">
    <location>
        <begin position="154"/>
        <end position="164"/>
    </location>
</feature>
<feature type="compositionally biased region" description="Basic and acidic residues" evidence="1">
    <location>
        <begin position="122"/>
        <end position="144"/>
    </location>
</feature>
<dbReference type="Proteomes" id="UP000712600">
    <property type="component" value="Unassembled WGS sequence"/>
</dbReference>
<name>A0A8S9N5J8_BRACR</name>
<dbReference type="PANTHER" id="PTHR47212">
    <property type="entry name" value="ADHESIN-LIKE PROTEIN, PUTATIVE (DUF3741)-RELATED"/>
    <property type="match status" value="1"/>
</dbReference>
<evidence type="ECO:0000313" key="4">
    <source>
        <dbReference type="EMBL" id="KAF3499102.1"/>
    </source>
</evidence>
<accession>A0A8S9N5J8</accession>
<feature type="region of interest" description="Disordered" evidence="1">
    <location>
        <begin position="415"/>
        <end position="442"/>
    </location>
</feature>
<feature type="region of interest" description="Disordered" evidence="1">
    <location>
        <begin position="1"/>
        <end position="20"/>
    </location>
</feature>
<feature type="domain" description="DUF4378" evidence="3">
    <location>
        <begin position="477"/>
        <end position="622"/>
    </location>
</feature>
<dbReference type="PANTHER" id="PTHR47212:SF2">
    <property type="entry name" value="DUF3741 DOMAIN-CONTAINING PROTEIN"/>
    <property type="match status" value="1"/>
</dbReference>
<evidence type="ECO:0000259" key="3">
    <source>
        <dbReference type="Pfam" id="PF14309"/>
    </source>
</evidence>
<feature type="non-terminal residue" evidence="4">
    <location>
        <position position="1"/>
    </location>
</feature>
<dbReference type="InterPro" id="IPR022212">
    <property type="entry name" value="DUF3741"/>
</dbReference>
<feature type="region of interest" description="Disordered" evidence="1">
    <location>
        <begin position="95"/>
        <end position="164"/>
    </location>
</feature>
<reference evidence="4" key="1">
    <citation type="submission" date="2019-12" db="EMBL/GenBank/DDBJ databases">
        <title>Genome sequencing and annotation of Brassica cretica.</title>
        <authorList>
            <person name="Studholme D.J."/>
            <person name="Sarris P."/>
        </authorList>
    </citation>
    <scope>NUCLEOTIDE SEQUENCE</scope>
    <source>
        <strain evidence="4">PFS-109/04</strain>
        <tissue evidence="4">Leaf</tissue>
    </source>
</reference>
<dbReference type="EMBL" id="QGKX02001621">
    <property type="protein sequence ID" value="KAF3499102.1"/>
    <property type="molecule type" value="Genomic_DNA"/>
</dbReference>
<feature type="region of interest" description="Disordered" evidence="1">
    <location>
        <begin position="283"/>
        <end position="313"/>
    </location>
</feature>
<organism evidence="4 5">
    <name type="scientific">Brassica cretica</name>
    <name type="common">Mustard</name>
    <dbReference type="NCBI Taxonomy" id="69181"/>
    <lineage>
        <taxon>Eukaryota</taxon>
        <taxon>Viridiplantae</taxon>
        <taxon>Streptophyta</taxon>
        <taxon>Embryophyta</taxon>
        <taxon>Tracheophyta</taxon>
        <taxon>Spermatophyta</taxon>
        <taxon>Magnoliopsida</taxon>
        <taxon>eudicotyledons</taxon>
        <taxon>Gunneridae</taxon>
        <taxon>Pentapetalae</taxon>
        <taxon>rosids</taxon>
        <taxon>malvids</taxon>
        <taxon>Brassicales</taxon>
        <taxon>Brassicaceae</taxon>
        <taxon>Brassiceae</taxon>
        <taxon>Brassica</taxon>
    </lineage>
</organism>
<evidence type="ECO:0000259" key="2">
    <source>
        <dbReference type="Pfam" id="PF12552"/>
    </source>
</evidence>
<sequence length="814" mass="92795">MEKRRSPRSSKSPGTPIFPKSPLVYESYKSGCGWKLINFFDFRHVKSGNKKLSSDKKPIRDSAGNVYTKSQLDLLKRLHERCQCHDRIVEGESPCKSKTRRRSLSSEREDESYEPKPVQGLLEREIKRIKNLREATSESPDKQKQSSSSEIENTNDKDLKNGRDCRKSSEINLQVCVDEAAETLICSKADEKGKDRSKQFMEALDILSSNKELFITLLQDPNSFSTKKGQDLERPKVKDLDEIVLLKPRISSSVDDRKYLRFKHLAKKLKLVVGSNKENNQAEIKAKETEAGGDVSTSAVGYRSPESPVSRRKKRVESDVFKLSMENDVLPRRFMVERQQERSDSSPVYEVPKALSSLQTKLKERRQRLEKRRESFKLWSLDKDLEAFDPNPHNSSLRSLNDNSTGSAECTCLRTPVEDLESSSAESSSRLERQEQEQPSPVSVLERIHMLDETVSSRNKEQIGLLSFDLLEKDSVHEFVKQVLQASRLNWTNLMAKCNQETSLLDEFSHGNHNNDQLLLVLDYTDEILREIYRQDIKFWPFKPSQNSRVVNLPSSFREEDLIHETMRRFDWSLLCCDSPRTLDQVVETDLMKPCLWSDCGGESEGVVSDVVENIMQGLVLEISHELRTMQISSENVILYTRISTTYKALLLDGSALAVKHLSTCLQVSVLIYKETEICLLSSPELLYSVLSLLHTKSIEIIKAVLGFVKVFFVSPSRLFQDIYFKSKRVLLEQSGEHSSLVRLSSHKLAQVSLSRKPLVKVKHGDLMAASNGFSSENVIFYTRTSQTYKALLLDGSALAVKHLSTCNLGENKF</sequence>
<dbReference type="Gene3D" id="3.30.200.20">
    <property type="entry name" value="Phosphorylase Kinase, domain 1"/>
    <property type="match status" value="1"/>
</dbReference>
<comment type="caution">
    <text evidence="4">The sequence shown here is derived from an EMBL/GenBank/DDBJ whole genome shotgun (WGS) entry which is preliminary data.</text>
</comment>
<evidence type="ECO:0008006" key="6">
    <source>
        <dbReference type="Google" id="ProtNLM"/>
    </source>
</evidence>
<proteinExistence type="predicted"/>
<protein>
    <recommendedName>
        <fullName evidence="6">DUF3741 domain-containing protein</fullName>
    </recommendedName>
</protein>
<dbReference type="AlphaFoldDB" id="A0A8S9N5J8"/>
<evidence type="ECO:0000313" key="5">
    <source>
        <dbReference type="Proteomes" id="UP000712600"/>
    </source>
</evidence>
<dbReference type="InterPro" id="IPR025486">
    <property type="entry name" value="DUF4378"/>
</dbReference>